<evidence type="ECO:0000256" key="6">
    <source>
        <dbReference type="SAM" id="MobiDB-lite"/>
    </source>
</evidence>
<evidence type="ECO:0000259" key="7">
    <source>
        <dbReference type="PROSITE" id="PS51755"/>
    </source>
</evidence>
<comment type="similarity">
    <text evidence="1">Belongs to the AfsR/DnrI/RedD regulatory family.</text>
</comment>
<keyword evidence="2" id="KW-0805">Transcription regulation</keyword>
<dbReference type="EMBL" id="BAAANN010000014">
    <property type="protein sequence ID" value="GAA1963674.1"/>
    <property type="molecule type" value="Genomic_DNA"/>
</dbReference>
<sequence>MTSPLAKHPVIKWVRRWVELGHPLGTALPETKYHQSMEPEGVTMTKEIAAVPPESVRFHLLGPIAANKDGDPVDLGAKRERRLLVALLSAAGRRVSRTELVEWVWDDVPADPTRALYEVVSDLRRKCLDALGLELAAKDGWYRLDVLPECVDVNRFRALIARALESADEDRLPLLEEALRLRRGVPLTGLDGRRIEAYRHTLVDDLRTVEVLISQSDIRRGRGEARVPLLKRLVRERPDDSRTVGLLMYVLHRLGSTAEAIAAYHGHRDRLAANGAKVPQSLRELHVRIARGDRDLSPEADVFLGGREIPSPSSAQDDDREPDRSARVVNTIHAPVTGENIVFGIQNQVR</sequence>
<dbReference type="InterPro" id="IPR051677">
    <property type="entry name" value="AfsR-DnrI-RedD_regulator"/>
</dbReference>
<evidence type="ECO:0000256" key="4">
    <source>
        <dbReference type="ARBA" id="ARBA00023163"/>
    </source>
</evidence>
<dbReference type="InterPro" id="IPR016032">
    <property type="entry name" value="Sig_transdc_resp-reg_C-effctor"/>
</dbReference>
<feature type="domain" description="OmpR/PhoB-type" evidence="7">
    <location>
        <begin position="46"/>
        <end position="146"/>
    </location>
</feature>
<evidence type="ECO:0000256" key="3">
    <source>
        <dbReference type="ARBA" id="ARBA00023125"/>
    </source>
</evidence>
<dbReference type="InterPro" id="IPR011990">
    <property type="entry name" value="TPR-like_helical_dom_sf"/>
</dbReference>
<feature type="region of interest" description="Disordered" evidence="6">
    <location>
        <begin position="303"/>
        <end position="324"/>
    </location>
</feature>
<evidence type="ECO:0000256" key="1">
    <source>
        <dbReference type="ARBA" id="ARBA00005820"/>
    </source>
</evidence>
<dbReference type="Pfam" id="PF03704">
    <property type="entry name" value="BTAD"/>
    <property type="match status" value="1"/>
</dbReference>
<reference evidence="8 9" key="1">
    <citation type="journal article" date="2019" name="Int. J. Syst. Evol. Microbiol.">
        <title>The Global Catalogue of Microorganisms (GCM) 10K type strain sequencing project: providing services to taxonomists for standard genome sequencing and annotation.</title>
        <authorList>
            <consortium name="The Broad Institute Genomics Platform"/>
            <consortium name="The Broad Institute Genome Sequencing Center for Infectious Disease"/>
            <person name="Wu L."/>
            <person name="Ma J."/>
        </authorList>
    </citation>
    <scope>NUCLEOTIDE SEQUENCE [LARGE SCALE GENOMIC DNA]</scope>
    <source>
        <strain evidence="8 9">JCM 14545</strain>
    </source>
</reference>
<evidence type="ECO:0000256" key="2">
    <source>
        <dbReference type="ARBA" id="ARBA00023015"/>
    </source>
</evidence>
<feature type="DNA-binding region" description="OmpR/PhoB-type" evidence="5">
    <location>
        <begin position="46"/>
        <end position="146"/>
    </location>
</feature>
<dbReference type="SUPFAM" id="SSF46894">
    <property type="entry name" value="C-terminal effector domain of the bipartite response regulators"/>
    <property type="match status" value="1"/>
</dbReference>
<dbReference type="InterPro" id="IPR001867">
    <property type="entry name" value="OmpR/PhoB-type_DNA-bd"/>
</dbReference>
<dbReference type="PANTHER" id="PTHR35807">
    <property type="entry name" value="TRANSCRIPTIONAL REGULATOR REDD-RELATED"/>
    <property type="match status" value="1"/>
</dbReference>
<gene>
    <name evidence="8" type="ORF">GCM10009754_39030</name>
</gene>
<dbReference type="SUPFAM" id="SSF48452">
    <property type="entry name" value="TPR-like"/>
    <property type="match status" value="1"/>
</dbReference>
<proteinExistence type="inferred from homology"/>
<dbReference type="Proteomes" id="UP001501116">
    <property type="component" value="Unassembled WGS sequence"/>
</dbReference>
<evidence type="ECO:0000313" key="8">
    <source>
        <dbReference type="EMBL" id="GAA1963674.1"/>
    </source>
</evidence>
<dbReference type="SMART" id="SM01043">
    <property type="entry name" value="BTAD"/>
    <property type="match status" value="1"/>
</dbReference>
<dbReference type="Gene3D" id="1.25.40.10">
    <property type="entry name" value="Tetratricopeptide repeat domain"/>
    <property type="match status" value="1"/>
</dbReference>
<keyword evidence="3 5" id="KW-0238">DNA-binding</keyword>
<dbReference type="InterPro" id="IPR036388">
    <property type="entry name" value="WH-like_DNA-bd_sf"/>
</dbReference>
<dbReference type="SMART" id="SM00862">
    <property type="entry name" value="Trans_reg_C"/>
    <property type="match status" value="1"/>
</dbReference>
<dbReference type="PANTHER" id="PTHR35807:SF1">
    <property type="entry name" value="TRANSCRIPTIONAL REGULATOR REDD"/>
    <property type="match status" value="1"/>
</dbReference>
<keyword evidence="9" id="KW-1185">Reference proteome</keyword>
<evidence type="ECO:0000313" key="9">
    <source>
        <dbReference type="Proteomes" id="UP001501116"/>
    </source>
</evidence>
<accession>A0ABN2R4X4</accession>
<comment type="caution">
    <text evidence="8">The sequence shown here is derived from an EMBL/GenBank/DDBJ whole genome shotgun (WGS) entry which is preliminary data.</text>
</comment>
<dbReference type="Gene3D" id="1.10.10.10">
    <property type="entry name" value="Winged helix-like DNA-binding domain superfamily/Winged helix DNA-binding domain"/>
    <property type="match status" value="1"/>
</dbReference>
<dbReference type="Pfam" id="PF00486">
    <property type="entry name" value="Trans_reg_C"/>
    <property type="match status" value="1"/>
</dbReference>
<organism evidence="8 9">
    <name type="scientific">Amycolatopsis minnesotensis</name>
    <dbReference type="NCBI Taxonomy" id="337894"/>
    <lineage>
        <taxon>Bacteria</taxon>
        <taxon>Bacillati</taxon>
        <taxon>Actinomycetota</taxon>
        <taxon>Actinomycetes</taxon>
        <taxon>Pseudonocardiales</taxon>
        <taxon>Pseudonocardiaceae</taxon>
        <taxon>Amycolatopsis</taxon>
    </lineage>
</organism>
<name>A0ABN2R4X4_9PSEU</name>
<dbReference type="PROSITE" id="PS51755">
    <property type="entry name" value="OMPR_PHOB"/>
    <property type="match status" value="1"/>
</dbReference>
<dbReference type="InterPro" id="IPR005158">
    <property type="entry name" value="BTAD"/>
</dbReference>
<evidence type="ECO:0000256" key="5">
    <source>
        <dbReference type="PROSITE-ProRule" id="PRU01091"/>
    </source>
</evidence>
<keyword evidence="4" id="KW-0804">Transcription</keyword>
<protein>
    <recommendedName>
        <fullName evidence="7">OmpR/PhoB-type domain-containing protein</fullName>
    </recommendedName>
</protein>